<keyword evidence="2" id="KW-1185">Reference proteome</keyword>
<comment type="caution">
    <text evidence="1">The sequence shown here is derived from an EMBL/GenBank/DDBJ whole genome shotgun (WGS) entry which is preliminary data.</text>
</comment>
<dbReference type="EMBL" id="JAACJK010000001">
    <property type="protein sequence ID" value="KAF5341660.1"/>
    <property type="molecule type" value="Genomic_DNA"/>
</dbReference>
<sequence>MATTDRTTTLPVRRWPPAVCYDQGYAISAYLISHNILLGTPTTSSTPGRANPLCKVDLDAICERSKGQSNAIELNDEFSPLQPQDCLVRWAEDRGSSRRACAAVASDDSNALGHGGDLVEVTTRASIGPSNTEIAASQNSPPLQRKIRIASATSIPTYRAHAVQVFSIGAEYRVQECTPTDASVLQTNSVSATECERHLYGTAYPFAHSKAYAQSPHHQLGASPRTGPLSQLRTHTTCHGATLSTPANHDIDLEYTVSSTAPTPVLTKYREGGLHAVWILSIGPASNGPWNAPSPRVDASASQSSPL</sequence>
<name>A0A8H5CH57_9AGAR</name>
<reference evidence="1 2" key="1">
    <citation type="journal article" date="2020" name="ISME J.">
        <title>Uncovering the hidden diversity of litter-decomposition mechanisms in mushroom-forming fungi.</title>
        <authorList>
            <person name="Floudas D."/>
            <person name="Bentzer J."/>
            <person name="Ahren D."/>
            <person name="Johansson T."/>
            <person name="Persson P."/>
            <person name="Tunlid A."/>
        </authorList>
    </citation>
    <scope>NUCLEOTIDE SEQUENCE [LARGE SCALE GENOMIC DNA]</scope>
    <source>
        <strain evidence="1 2">CBS 175.51</strain>
    </source>
</reference>
<proteinExistence type="predicted"/>
<evidence type="ECO:0000313" key="2">
    <source>
        <dbReference type="Proteomes" id="UP000541558"/>
    </source>
</evidence>
<evidence type="ECO:0000313" key="1">
    <source>
        <dbReference type="EMBL" id="KAF5341660.1"/>
    </source>
</evidence>
<dbReference type="AlphaFoldDB" id="A0A8H5CH57"/>
<protein>
    <submittedName>
        <fullName evidence="1">Uncharacterized protein</fullName>
    </submittedName>
</protein>
<organism evidence="1 2">
    <name type="scientific">Ephemerocybe angulata</name>
    <dbReference type="NCBI Taxonomy" id="980116"/>
    <lineage>
        <taxon>Eukaryota</taxon>
        <taxon>Fungi</taxon>
        <taxon>Dikarya</taxon>
        <taxon>Basidiomycota</taxon>
        <taxon>Agaricomycotina</taxon>
        <taxon>Agaricomycetes</taxon>
        <taxon>Agaricomycetidae</taxon>
        <taxon>Agaricales</taxon>
        <taxon>Agaricineae</taxon>
        <taxon>Psathyrellaceae</taxon>
        <taxon>Ephemerocybe</taxon>
    </lineage>
</organism>
<dbReference type="Proteomes" id="UP000541558">
    <property type="component" value="Unassembled WGS sequence"/>
</dbReference>
<gene>
    <name evidence="1" type="ORF">D9611_002147</name>
</gene>
<accession>A0A8H5CH57</accession>